<reference evidence="3" key="1">
    <citation type="journal article" date="2023" name="Science">
        <title>Elucidation of the pathway for biosynthesis of saponin adjuvants from the soapbark tree.</title>
        <authorList>
            <person name="Reed J."/>
            <person name="Orme A."/>
            <person name="El-Demerdash A."/>
            <person name="Owen C."/>
            <person name="Martin L.B.B."/>
            <person name="Misra R.C."/>
            <person name="Kikuchi S."/>
            <person name="Rejzek M."/>
            <person name="Martin A.C."/>
            <person name="Harkess A."/>
            <person name="Leebens-Mack J."/>
            <person name="Louveau T."/>
            <person name="Stephenson M.J."/>
            <person name="Osbourn A."/>
        </authorList>
    </citation>
    <scope>NUCLEOTIDE SEQUENCE</scope>
    <source>
        <tissue evidence="3">Leaf</tissue>
    </source>
</reference>
<dbReference type="KEGG" id="qsa:O6P43_006849"/>
<dbReference type="Pfam" id="PF03478">
    <property type="entry name" value="Beta-prop_KIB1-4"/>
    <property type="match status" value="1"/>
</dbReference>
<dbReference type="Proteomes" id="UP001163823">
    <property type="component" value="Chromosome 3"/>
</dbReference>
<evidence type="ECO:0000313" key="4">
    <source>
        <dbReference type="Proteomes" id="UP001163823"/>
    </source>
</evidence>
<dbReference type="EMBL" id="JARAOO010000003">
    <property type="protein sequence ID" value="KAJ7977180.1"/>
    <property type="molecule type" value="Genomic_DNA"/>
</dbReference>
<dbReference type="InterPro" id="IPR001810">
    <property type="entry name" value="F-box_dom"/>
</dbReference>
<feature type="domain" description="KIB1-4 beta-propeller" evidence="2">
    <location>
        <begin position="114"/>
        <end position="355"/>
    </location>
</feature>
<dbReference type="Gene3D" id="1.20.1280.50">
    <property type="match status" value="1"/>
</dbReference>
<dbReference type="InterPro" id="IPR005174">
    <property type="entry name" value="KIB1-4_b-propeller"/>
</dbReference>
<dbReference type="AlphaFoldDB" id="A0AAD7Q9J4"/>
<keyword evidence="4" id="KW-1185">Reference proteome</keyword>
<gene>
    <name evidence="3" type="ORF">O6P43_006849</name>
</gene>
<feature type="domain" description="F-box" evidence="1">
    <location>
        <begin position="13"/>
        <end position="45"/>
    </location>
</feature>
<organism evidence="3 4">
    <name type="scientific">Quillaja saponaria</name>
    <name type="common">Soap bark tree</name>
    <dbReference type="NCBI Taxonomy" id="32244"/>
    <lineage>
        <taxon>Eukaryota</taxon>
        <taxon>Viridiplantae</taxon>
        <taxon>Streptophyta</taxon>
        <taxon>Embryophyta</taxon>
        <taxon>Tracheophyta</taxon>
        <taxon>Spermatophyta</taxon>
        <taxon>Magnoliopsida</taxon>
        <taxon>eudicotyledons</taxon>
        <taxon>Gunneridae</taxon>
        <taxon>Pentapetalae</taxon>
        <taxon>rosids</taxon>
        <taxon>fabids</taxon>
        <taxon>Fabales</taxon>
        <taxon>Quillajaceae</taxon>
        <taxon>Quillaja</taxon>
    </lineage>
</organism>
<dbReference type="SUPFAM" id="SSF81383">
    <property type="entry name" value="F-box domain"/>
    <property type="match status" value="1"/>
</dbReference>
<dbReference type="PANTHER" id="PTHR44259">
    <property type="entry name" value="OS07G0183000 PROTEIN-RELATED"/>
    <property type="match status" value="1"/>
</dbReference>
<dbReference type="Pfam" id="PF00646">
    <property type="entry name" value="F-box"/>
    <property type="match status" value="1"/>
</dbReference>
<evidence type="ECO:0000259" key="2">
    <source>
        <dbReference type="Pfam" id="PF03478"/>
    </source>
</evidence>
<protein>
    <submittedName>
        <fullName evidence="3">F-box protein</fullName>
    </submittedName>
</protein>
<accession>A0AAD7Q9J4</accession>
<dbReference type="InterPro" id="IPR050942">
    <property type="entry name" value="F-box_BR-signaling"/>
</dbReference>
<evidence type="ECO:0000313" key="3">
    <source>
        <dbReference type="EMBL" id="KAJ7977180.1"/>
    </source>
</evidence>
<sequence length="393" mass="46184">MDNSRETKKSGGWCNLPLELLMLIMAQLSFLDRIYVPAVCKNWSRVDVRKIPKLKEKFPSIFMYNWKTLKSNITSKIEYKLDFSSSFHKQIFTINLDATESKEVSTIPLVNSNKMLIEEFVQARPLASKYGWLLFAYYLENEDSKRYFFFNPITKETIKLPFKVDGYRTMVATFTSSPLSPECKVFAIHEYDIADDMKIHICTIFRLLSVVEGNRIEPLTDSKYYNLELKMSESAQSVVYDNDHEEFFVLTSQCNLLSISFEDNVGVMEVVHHICPWYTGTTPILTNLYMVWYEKDLIMIYFHPSGNYVDVCRFDWDIESWVDIYFTNIAIFVGCSSYATSIDIDGNEIEGRIYYQADGLTWYYSMETRNHYRCSEFYSTSIQNMKKVWFKPI</sequence>
<comment type="caution">
    <text evidence="3">The sequence shown here is derived from an EMBL/GenBank/DDBJ whole genome shotgun (WGS) entry which is preliminary data.</text>
</comment>
<name>A0AAD7Q9J4_QUISA</name>
<dbReference type="PANTHER" id="PTHR44259:SF15">
    <property type="entry name" value="F-BOX PROTEIN KIB2-RELATED"/>
    <property type="match status" value="1"/>
</dbReference>
<dbReference type="InterPro" id="IPR036047">
    <property type="entry name" value="F-box-like_dom_sf"/>
</dbReference>
<proteinExistence type="predicted"/>
<evidence type="ECO:0000259" key="1">
    <source>
        <dbReference type="Pfam" id="PF00646"/>
    </source>
</evidence>